<dbReference type="GO" id="GO:0005524">
    <property type="term" value="F:ATP binding"/>
    <property type="evidence" value="ECO:0007669"/>
    <property type="project" value="UniProtKB-KW"/>
</dbReference>
<keyword evidence="3" id="KW-1003">Cell membrane</keyword>
<dbReference type="PANTHER" id="PTHR24221:SF654">
    <property type="entry name" value="ATP-BINDING CASSETTE SUB-FAMILY B MEMBER 6"/>
    <property type="match status" value="1"/>
</dbReference>
<keyword evidence="6 12" id="KW-0067">ATP-binding</keyword>
<dbReference type="STRING" id="1648.A2I91_07360"/>
<evidence type="ECO:0000256" key="3">
    <source>
        <dbReference type="ARBA" id="ARBA00022475"/>
    </source>
</evidence>
<dbReference type="Gene3D" id="1.20.1560.10">
    <property type="entry name" value="ABC transporter type 1, transmembrane domain"/>
    <property type="match status" value="1"/>
</dbReference>
<evidence type="ECO:0000256" key="9">
    <source>
        <dbReference type="SAM" id="Phobius"/>
    </source>
</evidence>
<dbReference type="InterPro" id="IPR017871">
    <property type="entry name" value="ABC_transporter-like_CS"/>
</dbReference>
<accession>E7FUE9</accession>
<dbReference type="Pfam" id="PF00005">
    <property type="entry name" value="ABC_tran"/>
    <property type="match status" value="1"/>
</dbReference>
<evidence type="ECO:0000256" key="2">
    <source>
        <dbReference type="ARBA" id="ARBA00022448"/>
    </source>
</evidence>
<evidence type="ECO:0000259" key="10">
    <source>
        <dbReference type="PROSITE" id="PS50893"/>
    </source>
</evidence>
<dbReference type="SUPFAM" id="SSF52540">
    <property type="entry name" value="P-loop containing nucleoside triphosphate hydrolases"/>
    <property type="match status" value="1"/>
</dbReference>
<dbReference type="FunFam" id="3.40.50.300:FF:000221">
    <property type="entry name" value="Multidrug ABC transporter ATP-binding protein"/>
    <property type="match status" value="1"/>
</dbReference>
<dbReference type="SUPFAM" id="SSF90123">
    <property type="entry name" value="ABC transporter transmembrane region"/>
    <property type="match status" value="1"/>
</dbReference>
<evidence type="ECO:0000259" key="11">
    <source>
        <dbReference type="PROSITE" id="PS50929"/>
    </source>
</evidence>
<feature type="transmembrane region" description="Helical" evidence="9">
    <location>
        <begin position="74"/>
        <end position="95"/>
    </location>
</feature>
<dbReference type="GO" id="GO:0016887">
    <property type="term" value="F:ATP hydrolysis activity"/>
    <property type="evidence" value="ECO:0007669"/>
    <property type="project" value="InterPro"/>
</dbReference>
<dbReference type="SMART" id="SM00382">
    <property type="entry name" value="AAA"/>
    <property type="match status" value="1"/>
</dbReference>
<dbReference type="EMBL" id="ACLK02000001">
    <property type="protein sequence ID" value="EFY09217.1"/>
    <property type="molecule type" value="Genomic_DNA"/>
</dbReference>
<sequence length="597" mass="67277">MKNIKFIFKYTEGHRNKIIMMAFSVIIYCAVLLVNPLLLQYTIDHVLNDLPINTSWMMMFTDFFGGMNSVRDHLWYVGVVIVILNVLSGFAHFWASYSIGSFSEYFSENLRNDVFDHLQKLPYAYHVRAKTGDLIQRCTSDVDQIGRFLKSKIQELVYAVTMVVIALTVLFRINAKMTWITMISFPFIFGFAFLFFKKMQAVFKKSDEAEAALSNTFQESMDAVRVVKAFNQEQFEVEKFEVKNKEYASITKEMIRLLGVYWGTSDLLCFMQTLIVLIASIFEVRAGNLTVGNAIVFISYVNMVLWPIRNVGRTLSDMGKVSVSIDRLNEILELPIENLESGLTPDIQGEILFDNVSFKYDDASTPILKNLNFKINPGETVAIMGPTGSGKSSLVHLLTRIYDVTSGTIRIDGIDINDISKSYLRKNVGLVLQEPYLYSKTLFENIRIAIPHASEQDVYDASRVASIHDVITSFDLGYETPVGEKGVTLSGGQKQRVAIARTLIANTPILIFDDSLSALDSQTDASIRESLNHTKNATSIIITHRINSAQNADKIIVVLDGEIKQIGTHDSLLEVDGLYRNIYDIQTNQKGGALYEL</sequence>
<protein>
    <submittedName>
        <fullName evidence="12">ABC transporter, ATP-binding protein</fullName>
        <ecNumber evidence="12">3.6.3.44</ecNumber>
    </submittedName>
</protein>
<organism evidence="12 13">
    <name type="scientific">Erysipelothrix rhusiopathiae ATCC 19414</name>
    <dbReference type="NCBI Taxonomy" id="525280"/>
    <lineage>
        <taxon>Bacteria</taxon>
        <taxon>Bacillati</taxon>
        <taxon>Bacillota</taxon>
        <taxon>Erysipelotrichia</taxon>
        <taxon>Erysipelotrichales</taxon>
        <taxon>Erysipelotrichaceae</taxon>
        <taxon>Erysipelothrix</taxon>
    </lineage>
</organism>
<evidence type="ECO:0000256" key="7">
    <source>
        <dbReference type="ARBA" id="ARBA00022989"/>
    </source>
</evidence>
<evidence type="ECO:0000256" key="6">
    <source>
        <dbReference type="ARBA" id="ARBA00022840"/>
    </source>
</evidence>
<evidence type="ECO:0000256" key="1">
    <source>
        <dbReference type="ARBA" id="ARBA00004651"/>
    </source>
</evidence>
<feature type="transmembrane region" description="Helical" evidence="9">
    <location>
        <begin position="260"/>
        <end position="282"/>
    </location>
</feature>
<proteinExistence type="predicted"/>
<dbReference type="GO" id="GO:0140359">
    <property type="term" value="F:ABC-type transporter activity"/>
    <property type="evidence" value="ECO:0007669"/>
    <property type="project" value="InterPro"/>
</dbReference>
<dbReference type="PROSITE" id="PS50929">
    <property type="entry name" value="ABC_TM1F"/>
    <property type="match status" value="1"/>
</dbReference>
<dbReference type="PROSITE" id="PS50893">
    <property type="entry name" value="ABC_TRANSPORTER_2"/>
    <property type="match status" value="1"/>
</dbReference>
<dbReference type="Gene3D" id="3.40.50.300">
    <property type="entry name" value="P-loop containing nucleotide triphosphate hydrolases"/>
    <property type="match status" value="1"/>
</dbReference>
<dbReference type="InterPro" id="IPR003439">
    <property type="entry name" value="ABC_transporter-like_ATP-bd"/>
</dbReference>
<evidence type="ECO:0000256" key="4">
    <source>
        <dbReference type="ARBA" id="ARBA00022692"/>
    </source>
</evidence>
<feature type="transmembrane region" description="Helical" evidence="9">
    <location>
        <begin position="21"/>
        <end position="43"/>
    </location>
</feature>
<keyword evidence="13" id="KW-1185">Reference proteome</keyword>
<feature type="transmembrane region" description="Helical" evidence="9">
    <location>
        <begin position="288"/>
        <end position="308"/>
    </location>
</feature>
<dbReference type="InterPro" id="IPR011527">
    <property type="entry name" value="ABC1_TM_dom"/>
</dbReference>
<evidence type="ECO:0000313" key="13">
    <source>
        <dbReference type="Proteomes" id="UP000003028"/>
    </source>
</evidence>
<dbReference type="InterPro" id="IPR036640">
    <property type="entry name" value="ABC1_TM_sf"/>
</dbReference>
<gene>
    <name evidence="12" type="primary">mdlA</name>
    <name evidence="12" type="ORF">HMPREF0357_10012</name>
</gene>
<evidence type="ECO:0000313" key="12">
    <source>
        <dbReference type="EMBL" id="EFY09217.1"/>
    </source>
</evidence>
<dbReference type="PROSITE" id="PS00211">
    <property type="entry name" value="ABC_TRANSPORTER_1"/>
    <property type="match status" value="1"/>
</dbReference>
<keyword evidence="2" id="KW-0813">Transport</keyword>
<feature type="domain" description="ABC transmembrane type-1" evidence="11">
    <location>
        <begin position="19"/>
        <end position="320"/>
    </location>
</feature>
<reference evidence="12" key="1">
    <citation type="submission" date="2011-01" db="EMBL/GenBank/DDBJ databases">
        <authorList>
            <person name="Muzny D."/>
            <person name="Qin X."/>
            <person name="Buhay C."/>
            <person name="Dugan-Rocha S."/>
            <person name="Ding Y."/>
            <person name="Chen G."/>
            <person name="Hawes A."/>
            <person name="Holder M."/>
            <person name="Jhangiani S."/>
            <person name="Johnson A."/>
            <person name="Khan Z."/>
            <person name="Li Z."/>
            <person name="Liu W."/>
            <person name="Liu X."/>
            <person name="Perez L."/>
            <person name="Shen H."/>
            <person name="Wang Q."/>
            <person name="Watt J."/>
            <person name="Xi L."/>
            <person name="Xin Y."/>
            <person name="Zhou J."/>
            <person name="Deng J."/>
            <person name="Jiang H."/>
            <person name="Liu Y."/>
            <person name="Qu J."/>
            <person name="Song X.-Z."/>
            <person name="Zhang L."/>
            <person name="Villasana D."/>
            <person name="Johnson A."/>
            <person name="Liu J."/>
            <person name="Liyanage D."/>
            <person name="Lorensuhewa L."/>
            <person name="Robinson T."/>
            <person name="Song A."/>
            <person name="Song B.-B."/>
            <person name="Dinh H."/>
            <person name="Thornton R."/>
            <person name="Coyle M."/>
            <person name="Francisco L."/>
            <person name="Jackson L."/>
            <person name="Javaid M."/>
            <person name="Korchina V."/>
            <person name="Kovar C."/>
            <person name="Mata R."/>
            <person name="Mathew T."/>
            <person name="Ngo R."/>
            <person name="Nguyen L."/>
            <person name="Nguyen N."/>
            <person name="Okwuonu G."/>
            <person name="Ongeri F."/>
            <person name="Pham C."/>
            <person name="Simmons D."/>
            <person name="Wilczek-Boney K."/>
            <person name="Hale W."/>
            <person name="Jakkamsetti A."/>
            <person name="Pham P."/>
            <person name="Ruth R."/>
            <person name="San Lucas F."/>
            <person name="Warren J."/>
            <person name="Zhang J."/>
            <person name="Zhao Z."/>
            <person name="Zhou C."/>
            <person name="Zhu D."/>
            <person name="Lee S."/>
            <person name="Bess C."/>
            <person name="Blankenburg K."/>
            <person name="Forbes L."/>
            <person name="Fu Q."/>
            <person name="Gubbala S."/>
            <person name="Hirani K."/>
            <person name="Jayaseelan J.C."/>
            <person name="Lara F."/>
            <person name="Munidasa M."/>
            <person name="Palculict T."/>
            <person name="Patil S."/>
            <person name="Pu L.-L."/>
            <person name="Saada N."/>
            <person name="Tang L."/>
            <person name="Weissenberger G."/>
            <person name="Zhu Y."/>
            <person name="Hemphill L."/>
            <person name="Shang Y."/>
            <person name="Youmans B."/>
            <person name="Ayvaz T."/>
            <person name="Ross M."/>
            <person name="Santibanez J."/>
            <person name="Aqrawi P."/>
            <person name="Gross S."/>
            <person name="Joshi V."/>
            <person name="Fowler G."/>
            <person name="Nazareth L."/>
            <person name="Reid J."/>
            <person name="Worley K."/>
            <person name="Petrosino J."/>
            <person name="Highlander S."/>
            <person name="Gibbs R."/>
        </authorList>
    </citation>
    <scope>NUCLEOTIDE SEQUENCE [LARGE SCALE GENOMIC DNA]</scope>
    <source>
        <strain evidence="12">ATCC 19414</strain>
    </source>
</reference>
<feature type="transmembrane region" description="Helical" evidence="9">
    <location>
        <begin position="156"/>
        <end position="173"/>
    </location>
</feature>
<keyword evidence="4 9" id="KW-0812">Transmembrane</keyword>
<dbReference type="InterPro" id="IPR003593">
    <property type="entry name" value="AAA+_ATPase"/>
</dbReference>
<keyword evidence="8 9" id="KW-0472">Membrane</keyword>
<evidence type="ECO:0000256" key="8">
    <source>
        <dbReference type="ARBA" id="ARBA00023136"/>
    </source>
</evidence>
<keyword evidence="7 9" id="KW-1133">Transmembrane helix</keyword>
<dbReference type="Proteomes" id="UP000003028">
    <property type="component" value="Unassembled WGS sequence"/>
</dbReference>
<dbReference type="InterPro" id="IPR039421">
    <property type="entry name" value="Type_1_exporter"/>
</dbReference>
<keyword evidence="5" id="KW-0547">Nucleotide-binding</keyword>
<dbReference type="RefSeq" id="WP_003773006.1">
    <property type="nucleotide sequence ID" value="NZ_ACLK02000001.1"/>
</dbReference>
<dbReference type="CDD" id="cd18542">
    <property type="entry name" value="ABC_6TM_YknU_like"/>
    <property type="match status" value="1"/>
</dbReference>
<dbReference type="EC" id="3.6.3.44" evidence="12"/>
<dbReference type="AlphaFoldDB" id="E7FUE9"/>
<keyword evidence="12" id="KW-0378">Hydrolase</keyword>
<evidence type="ECO:0000256" key="5">
    <source>
        <dbReference type="ARBA" id="ARBA00022741"/>
    </source>
</evidence>
<comment type="caution">
    <text evidence="12">The sequence shown here is derived from an EMBL/GenBank/DDBJ whole genome shotgun (WGS) entry which is preliminary data.</text>
</comment>
<dbReference type="GO" id="GO:0005886">
    <property type="term" value="C:plasma membrane"/>
    <property type="evidence" value="ECO:0007669"/>
    <property type="project" value="UniProtKB-SubCell"/>
</dbReference>
<comment type="subcellular location">
    <subcellularLocation>
        <location evidence="1">Cell membrane</location>
        <topology evidence="1">Multi-pass membrane protein</topology>
    </subcellularLocation>
</comment>
<feature type="transmembrane region" description="Helical" evidence="9">
    <location>
        <begin position="179"/>
        <end position="196"/>
    </location>
</feature>
<dbReference type="PANTHER" id="PTHR24221">
    <property type="entry name" value="ATP-BINDING CASSETTE SUB-FAMILY B"/>
    <property type="match status" value="1"/>
</dbReference>
<dbReference type="InterPro" id="IPR027417">
    <property type="entry name" value="P-loop_NTPase"/>
</dbReference>
<dbReference type="Pfam" id="PF00664">
    <property type="entry name" value="ABC_membrane"/>
    <property type="match status" value="1"/>
</dbReference>
<dbReference type="OrthoDB" id="9762778at2"/>
<feature type="domain" description="ABC transporter" evidence="10">
    <location>
        <begin position="351"/>
        <end position="585"/>
    </location>
</feature>
<name>E7FUE9_ERYRH</name>